<accession>A0A0B1Q1A1</accession>
<dbReference type="EMBL" id="JRFJ01000002">
    <property type="protein sequence ID" value="KHJ54568.1"/>
    <property type="molecule type" value="Genomic_DNA"/>
</dbReference>
<protein>
    <recommendedName>
        <fullName evidence="1">HTH cro/C1-type domain-containing protein</fullName>
    </recommendedName>
</protein>
<dbReference type="Proteomes" id="UP000030826">
    <property type="component" value="Unassembled WGS sequence"/>
</dbReference>
<dbReference type="Pfam" id="PF01381">
    <property type="entry name" value="HTH_3"/>
    <property type="match status" value="1"/>
</dbReference>
<feature type="domain" description="HTH cro/C1-type" evidence="1">
    <location>
        <begin position="9"/>
        <end position="62"/>
    </location>
</feature>
<dbReference type="Gene3D" id="1.10.260.40">
    <property type="entry name" value="lambda repressor-like DNA-binding domains"/>
    <property type="match status" value="1"/>
</dbReference>
<gene>
    <name evidence="2" type="ORF">LA66_08175</name>
</gene>
<proteinExistence type="predicted"/>
<dbReference type="SUPFAM" id="SSF47413">
    <property type="entry name" value="lambda repressor-like DNA-binding domains"/>
    <property type="match status" value="1"/>
</dbReference>
<dbReference type="CDD" id="cd00093">
    <property type="entry name" value="HTH_XRE"/>
    <property type="match status" value="1"/>
</dbReference>
<evidence type="ECO:0000259" key="1">
    <source>
        <dbReference type="PROSITE" id="PS50943"/>
    </source>
</evidence>
<dbReference type="RefSeq" id="WP_039191241.1">
    <property type="nucleotide sequence ID" value="NZ_JRFJ01000002.1"/>
</dbReference>
<sequence>MIITPEQCRMARAGLHMSQAELARRADVAPATIAEFEKGRRTPYDRTVRDIQRVLEEAGATFVDGGVTLATEQGK</sequence>
<dbReference type="GO" id="GO:0003677">
    <property type="term" value="F:DNA binding"/>
    <property type="evidence" value="ECO:0007669"/>
    <property type="project" value="InterPro"/>
</dbReference>
<organism evidence="2 3">
    <name type="scientific">Aureimonas altamirensis</name>
    <dbReference type="NCBI Taxonomy" id="370622"/>
    <lineage>
        <taxon>Bacteria</taxon>
        <taxon>Pseudomonadati</taxon>
        <taxon>Pseudomonadota</taxon>
        <taxon>Alphaproteobacteria</taxon>
        <taxon>Hyphomicrobiales</taxon>
        <taxon>Aurantimonadaceae</taxon>
        <taxon>Aureimonas</taxon>
    </lineage>
</organism>
<dbReference type="InterPro" id="IPR001387">
    <property type="entry name" value="Cro/C1-type_HTH"/>
</dbReference>
<dbReference type="PROSITE" id="PS50943">
    <property type="entry name" value="HTH_CROC1"/>
    <property type="match status" value="1"/>
</dbReference>
<name>A0A0B1Q1A1_9HYPH</name>
<dbReference type="OrthoDB" id="3782725at2"/>
<evidence type="ECO:0000313" key="3">
    <source>
        <dbReference type="Proteomes" id="UP000030826"/>
    </source>
</evidence>
<reference evidence="2 3" key="1">
    <citation type="submission" date="2014-09" db="EMBL/GenBank/DDBJ databases">
        <title>Isolation and characterization of Aurantimonas altamirensis ON-56566 from clinical sample following a dog bite.</title>
        <authorList>
            <person name="Eshaghi A."/>
            <person name="Li A."/>
            <person name="Shahinas D."/>
            <person name="Bahn P."/>
            <person name="Kus J.V."/>
            <person name="Patel S.N."/>
        </authorList>
    </citation>
    <scope>NUCLEOTIDE SEQUENCE [LARGE SCALE GENOMIC DNA]</scope>
    <source>
        <strain evidence="2 3">ON-56566</strain>
    </source>
</reference>
<evidence type="ECO:0000313" key="2">
    <source>
        <dbReference type="EMBL" id="KHJ54568.1"/>
    </source>
</evidence>
<dbReference type="AlphaFoldDB" id="A0A0B1Q1A1"/>
<dbReference type="STRING" id="370622.LA66_08175"/>
<comment type="caution">
    <text evidence="2">The sequence shown here is derived from an EMBL/GenBank/DDBJ whole genome shotgun (WGS) entry which is preliminary data.</text>
</comment>
<dbReference type="SMART" id="SM00530">
    <property type="entry name" value="HTH_XRE"/>
    <property type="match status" value="1"/>
</dbReference>
<dbReference type="InterPro" id="IPR010982">
    <property type="entry name" value="Lambda_DNA-bd_dom_sf"/>
</dbReference>